<organism evidence="4 5">
    <name type="scientific">Blautia faecicola</name>
    <dbReference type="NCBI Taxonomy" id="2509240"/>
    <lineage>
        <taxon>Bacteria</taxon>
        <taxon>Bacillati</taxon>
        <taxon>Bacillota</taxon>
        <taxon>Clostridia</taxon>
        <taxon>Lachnospirales</taxon>
        <taxon>Lachnospiraceae</taxon>
        <taxon>Blautia</taxon>
    </lineage>
</organism>
<dbReference type="OrthoDB" id="9796533at2"/>
<comment type="function">
    <text evidence="1">Transcriptional repressor of xylose-utilizing enzymes.</text>
</comment>
<dbReference type="PANTHER" id="PTHR18964:SF149">
    <property type="entry name" value="BIFUNCTIONAL UDP-N-ACETYLGLUCOSAMINE 2-EPIMERASE_N-ACETYLMANNOSAMINE KINASE"/>
    <property type="match status" value="1"/>
</dbReference>
<accession>A0A4Q1RFQ7</accession>
<dbReference type="InterPro" id="IPR000600">
    <property type="entry name" value="ROK"/>
</dbReference>
<protein>
    <submittedName>
        <fullName evidence="4">ROK family transcriptional regulator</fullName>
    </submittedName>
</protein>
<dbReference type="AlphaFoldDB" id="A0A4Q1RFQ7"/>
<comment type="similarity">
    <text evidence="2">Belongs to the ROK (NagC/XylR) family.</text>
</comment>
<dbReference type="RefSeq" id="WP_129257058.1">
    <property type="nucleotide sequence ID" value="NZ_SDKC01000001.1"/>
</dbReference>
<dbReference type="EMBL" id="SDKC01000001">
    <property type="protein sequence ID" value="RXS74382.1"/>
    <property type="molecule type" value="Genomic_DNA"/>
</dbReference>
<dbReference type="SUPFAM" id="SSF53067">
    <property type="entry name" value="Actin-like ATPase domain"/>
    <property type="match status" value="1"/>
</dbReference>
<keyword evidence="5" id="KW-1185">Reference proteome</keyword>
<proteinExistence type="inferred from homology"/>
<evidence type="ECO:0000313" key="5">
    <source>
        <dbReference type="Proteomes" id="UP000290106"/>
    </source>
</evidence>
<sequence length="375" mass="41526">MEHQRLTNKEVKKKNRNQIFRYICTHGTVSNPDIASDLHLSLPTVTNTTRELLESGLLRDLGEMQSTGGRRARALCAASDYRFSIGLDITRNHLGILLLNLIGDIIKHERIQLGFSRSSAYFSEVCQKIDDFLLETEISGEQILGLGISLPGIVDPVQKMITYSHALGVRDLPFGEIQSYFPWHCTFLNDANAGAFAEGIGSDLPSSFFYLSLSNTVGGAIFHDGNLLPGDAFRCGEAGHMTLIPNGKPCYCGKTGCVDAYCSARLLSDLSGRRLEDFFLGLQQNNPDYRSVWDTYLEHLAVVINNLHMILDYDIVLGGYVGSFLTPWLDTIRHLVAERNTFEDDGSFVKLCTYQTGAAAYGAAMDVMEGFLRTV</sequence>
<dbReference type="Pfam" id="PF13412">
    <property type="entry name" value="HTH_24"/>
    <property type="match status" value="1"/>
</dbReference>
<keyword evidence="3" id="KW-0859">Xylose metabolism</keyword>
<dbReference type="InterPro" id="IPR043129">
    <property type="entry name" value="ATPase_NBD"/>
</dbReference>
<dbReference type="Gene3D" id="3.30.420.40">
    <property type="match status" value="2"/>
</dbReference>
<evidence type="ECO:0000256" key="2">
    <source>
        <dbReference type="ARBA" id="ARBA00006479"/>
    </source>
</evidence>
<evidence type="ECO:0000313" key="4">
    <source>
        <dbReference type="EMBL" id="RXS74382.1"/>
    </source>
</evidence>
<dbReference type="GO" id="GO:0042732">
    <property type="term" value="P:D-xylose metabolic process"/>
    <property type="evidence" value="ECO:0007669"/>
    <property type="project" value="UniProtKB-KW"/>
</dbReference>
<gene>
    <name evidence="4" type="ORF">ETP43_03510</name>
</gene>
<keyword evidence="3" id="KW-0119">Carbohydrate metabolism</keyword>
<evidence type="ECO:0000256" key="3">
    <source>
        <dbReference type="ARBA" id="ARBA00022629"/>
    </source>
</evidence>
<dbReference type="Pfam" id="PF00480">
    <property type="entry name" value="ROK"/>
    <property type="match status" value="1"/>
</dbReference>
<dbReference type="InterPro" id="IPR036390">
    <property type="entry name" value="WH_DNA-bd_sf"/>
</dbReference>
<reference evidence="4 5" key="1">
    <citation type="submission" date="2019-01" db="EMBL/GenBank/DDBJ databases">
        <title>Blautia sp. nov. KGMB01111 isolated human feces.</title>
        <authorList>
            <person name="Park J.-E."/>
            <person name="Kim J.-S."/>
            <person name="Park S.-H."/>
        </authorList>
    </citation>
    <scope>NUCLEOTIDE SEQUENCE [LARGE SCALE GENOMIC DNA]</scope>
    <source>
        <strain evidence="4 5">KGMB01111</strain>
    </source>
</reference>
<dbReference type="PANTHER" id="PTHR18964">
    <property type="entry name" value="ROK (REPRESSOR, ORF, KINASE) FAMILY"/>
    <property type="match status" value="1"/>
</dbReference>
<name>A0A4Q1RFQ7_9FIRM</name>
<evidence type="ECO:0000256" key="1">
    <source>
        <dbReference type="ARBA" id="ARBA00002486"/>
    </source>
</evidence>
<dbReference type="Gene3D" id="1.10.10.10">
    <property type="entry name" value="Winged helix-like DNA-binding domain superfamily/Winged helix DNA-binding domain"/>
    <property type="match status" value="1"/>
</dbReference>
<comment type="caution">
    <text evidence="4">The sequence shown here is derived from an EMBL/GenBank/DDBJ whole genome shotgun (WGS) entry which is preliminary data.</text>
</comment>
<dbReference type="InterPro" id="IPR036388">
    <property type="entry name" value="WH-like_DNA-bd_sf"/>
</dbReference>
<dbReference type="Proteomes" id="UP000290106">
    <property type="component" value="Unassembled WGS sequence"/>
</dbReference>
<dbReference type="SUPFAM" id="SSF46785">
    <property type="entry name" value="Winged helix' DNA-binding domain"/>
    <property type="match status" value="1"/>
</dbReference>